<dbReference type="Proteomes" id="UP000822476">
    <property type="component" value="Unassembled WGS sequence"/>
</dbReference>
<reference evidence="2" key="1">
    <citation type="submission" date="2019-07" db="EMBL/GenBank/DDBJ databases">
        <title>Annotation for the trematode Paragonimus miyazaki's.</title>
        <authorList>
            <person name="Choi Y.-J."/>
        </authorList>
    </citation>
    <scope>NUCLEOTIDE SEQUENCE</scope>
    <source>
        <strain evidence="2">Japan</strain>
    </source>
</reference>
<dbReference type="EMBL" id="JTDE01003318">
    <property type="protein sequence ID" value="KAF7256190.1"/>
    <property type="molecule type" value="Genomic_DNA"/>
</dbReference>
<comment type="caution">
    <text evidence="2">The sequence shown here is derived from an EMBL/GenBank/DDBJ whole genome shotgun (WGS) entry which is preliminary data.</text>
</comment>
<evidence type="ECO:0000313" key="2">
    <source>
        <dbReference type="EMBL" id="KAF7256190.1"/>
    </source>
</evidence>
<keyword evidence="3" id="KW-1185">Reference proteome</keyword>
<accession>A0A8S9YT03</accession>
<dbReference type="SUPFAM" id="SSF57302">
    <property type="entry name" value="Snake toxin-like"/>
    <property type="match status" value="1"/>
</dbReference>
<protein>
    <submittedName>
        <fullName evidence="2">Uncharacterized protein</fullName>
    </submittedName>
</protein>
<dbReference type="OrthoDB" id="8945177at2759"/>
<dbReference type="InterPro" id="IPR045860">
    <property type="entry name" value="Snake_toxin-like_sf"/>
</dbReference>
<proteinExistence type="predicted"/>
<keyword evidence="1" id="KW-0732">Signal</keyword>
<organism evidence="2 3">
    <name type="scientific">Paragonimus skrjabini miyazakii</name>
    <dbReference type="NCBI Taxonomy" id="59628"/>
    <lineage>
        <taxon>Eukaryota</taxon>
        <taxon>Metazoa</taxon>
        <taxon>Spiralia</taxon>
        <taxon>Lophotrochozoa</taxon>
        <taxon>Platyhelminthes</taxon>
        <taxon>Trematoda</taxon>
        <taxon>Digenea</taxon>
        <taxon>Plagiorchiida</taxon>
        <taxon>Troglotremata</taxon>
        <taxon>Troglotrematidae</taxon>
        <taxon>Paragonimus</taxon>
    </lineage>
</organism>
<name>A0A8S9YT03_9TREM</name>
<gene>
    <name evidence="2" type="ORF">EG68_06078</name>
</gene>
<dbReference type="AlphaFoldDB" id="A0A8S9YT03"/>
<feature type="signal peptide" evidence="1">
    <location>
        <begin position="1"/>
        <end position="21"/>
    </location>
</feature>
<feature type="chain" id="PRO_5035852298" evidence="1">
    <location>
        <begin position="22"/>
        <end position="116"/>
    </location>
</feature>
<evidence type="ECO:0000256" key="1">
    <source>
        <dbReference type="SAM" id="SignalP"/>
    </source>
</evidence>
<sequence>MYHLSVLGLLIVVGTFTSTHALKCYECTNCAMLNAGTKMSTTACAQCSKIQTYVKNMVTNTDRMCLPEKTCMASEPVNGVGIKTKCCEKDLCNSGFIYQPVWSVLLILLCTLLLRC</sequence>
<evidence type="ECO:0000313" key="3">
    <source>
        <dbReference type="Proteomes" id="UP000822476"/>
    </source>
</evidence>